<reference evidence="4" key="2">
    <citation type="submission" date="2023-06" db="EMBL/GenBank/DDBJ databases">
        <authorList>
            <consortium name="Lawrence Berkeley National Laboratory"/>
            <person name="Haridas S."/>
            <person name="Hensen N."/>
            <person name="Bonometti L."/>
            <person name="Westerberg I."/>
            <person name="Brannstrom I.O."/>
            <person name="Guillou S."/>
            <person name="Cros-Aarteil S."/>
            <person name="Calhoun S."/>
            <person name="Kuo A."/>
            <person name="Mondo S."/>
            <person name="Pangilinan J."/>
            <person name="Riley R."/>
            <person name="Labutti K."/>
            <person name="Andreopoulos B."/>
            <person name="Lipzen A."/>
            <person name="Chen C."/>
            <person name="Yanf M."/>
            <person name="Daum C."/>
            <person name="Ng V."/>
            <person name="Clum A."/>
            <person name="Steindorff A."/>
            <person name="Ohm R."/>
            <person name="Martin F."/>
            <person name="Silar P."/>
            <person name="Natvig D."/>
            <person name="Lalanne C."/>
            <person name="Gautier V."/>
            <person name="Ament-Velasquez S.L."/>
            <person name="Kruys A."/>
            <person name="Hutchinson M.I."/>
            <person name="Powell A.J."/>
            <person name="Barry K."/>
            <person name="Miller A.N."/>
            <person name="Grigoriev I.V."/>
            <person name="Debuchy R."/>
            <person name="Gladieux P."/>
            <person name="Thoren M.H."/>
            <person name="Johannesson H."/>
        </authorList>
    </citation>
    <scope>NUCLEOTIDE SEQUENCE</scope>
    <source>
        <strain evidence="4">SMH4131-1</strain>
    </source>
</reference>
<evidence type="ECO:0000259" key="3">
    <source>
        <dbReference type="Pfam" id="PF01370"/>
    </source>
</evidence>
<feature type="domain" description="NAD-dependent epimerase/dehydratase" evidence="3">
    <location>
        <begin position="7"/>
        <end position="264"/>
    </location>
</feature>
<dbReference type="Gene3D" id="3.40.50.720">
    <property type="entry name" value="NAD(P)-binding Rossmann-like Domain"/>
    <property type="match status" value="1"/>
</dbReference>
<dbReference type="InterPro" id="IPR036291">
    <property type="entry name" value="NAD(P)-bd_dom_sf"/>
</dbReference>
<dbReference type="GO" id="GO:0016616">
    <property type="term" value="F:oxidoreductase activity, acting on the CH-OH group of donors, NAD or NADP as acceptor"/>
    <property type="evidence" value="ECO:0007669"/>
    <property type="project" value="TreeGrafter"/>
</dbReference>
<dbReference type="EMBL" id="JAUEPO010000006">
    <property type="protein sequence ID" value="KAK3319571.1"/>
    <property type="molecule type" value="Genomic_DNA"/>
</dbReference>
<dbReference type="SUPFAM" id="SSF51735">
    <property type="entry name" value="NAD(P)-binding Rossmann-fold domains"/>
    <property type="match status" value="1"/>
</dbReference>
<evidence type="ECO:0000256" key="2">
    <source>
        <dbReference type="ARBA" id="ARBA00023445"/>
    </source>
</evidence>
<evidence type="ECO:0000313" key="5">
    <source>
        <dbReference type="Proteomes" id="UP001286456"/>
    </source>
</evidence>
<dbReference type="InterPro" id="IPR050425">
    <property type="entry name" value="NAD(P)_dehydrat-like"/>
</dbReference>
<dbReference type="AlphaFoldDB" id="A0AAE0I6U1"/>
<keyword evidence="5" id="KW-1185">Reference proteome</keyword>
<sequence length="347" mass="37664">MTSKGLVLVTGVNGYIGARTVEAFLTAGYSVRGTARSRSSTHDTVDALKAYADRLEIVEVPDITIPGAFDEAVKGVDAIAHLAAPVAMSFTDPEPVMKAAIEGTTRVLKSAIKEPSIKSFVFMSSVAAIRSEKPDGYVFTEADWNTQAEDIVAQQGKDAPGPVIYYASKTAAEKALWKFRDEYKPKFTVTALNPCLVAGPPLVRPTSPSNIPFTTKSIWEVYTGTPLDDSSITSFFSAFVDVRDVARMVVFAVDHPEKADGERFLLASHYSPPQAVADILREQFPEQRGVIQEGNPGEGYYMPGYGFPVERMVYDGTKAVRVSGRGYTPWEETVRDTVLSAGGVARE</sequence>
<organism evidence="4 5">
    <name type="scientific">Cercophora scortea</name>
    <dbReference type="NCBI Taxonomy" id="314031"/>
    <lineage>
        <taxon>Eukaryota</taxon>
        <taxon>Fungi</taxon>
        <taxon>Dikarya</taxon>
        <taxon>Ascomycota</taxon>
        <taxon>Pezizomycotina</taxon>
        <taxon>Sordariomycetes</taxon>
        <taxon>Sordariomycetidae</taxon>
        <taxon>Sordariales</taxon>
        <taxon>Lasiosphaeriaceae</taxon>
        <taxon>Cercophora</taxon>
    </lineage>
</organism>
<evidence type="ECO:0000256" key="1">
    <source>
        <dbReference type="ARBA" id="ARBA00023002"/>
    </source>
</evidence>
<proteinExistence type="inferred from homology"/>
<gene>
    <name evidence="4" type="ORF">B0T19DRAFT_388371</name>
</gene>
<dbReference type="Pfam" id="PF01370">
    <property type="entry name" value="Epimerase"/>
    <property type="match status" value="1"/>
</dbReference>
<evidence type="ECO:0000313" key="4">
    <source>
        <dbReference type="EMBL" id="KAK3319571.1"/>
    </source>
</evidence>
<protein>
    <recommendedName>
        <fullName evidence="3">NAD-dependent epimerase/dehydratase domain-containing protein</fullName>
    </recommendedName>
</protein>
<accession>A0AAE0I6U1</accession>
<comment type="similarity">
    <text evidence="2">Belongs to the NAD(P)-dependent epimerase/dehydratase family. Dihydroflavonol-4-reductase subfamily.</text>
</comment>
<dbReference type="PANTHER" id="PTHR10366">
    <property type="entry name" value="NAD DEPENDENT EPIMERASE/DEHYDRATASE"/>
    <property type="match status" value="1"/>
</dbReference>
<keyword evidence="1" id="KW-0560">Oxidoreductase</keyword>
<dbReference type="PANTHER" id="PTHR10366:SF564">
    <property type="entry name" value="STEROL-4-ALPHA-CARBOXYLATE 3-DEHYDROGENASE, DECARBOXYLATING"/>
    <property type="match status" value="1"/>
</dbReference>
<reference evidence="4" key="1">
    <citation type="journal article" date="2023" name="Mol. Phylogenet. Evol.">
        <title>Genome-scale phylogeny and comparative genomics of the fungal order Sordariales.</title>
        <authorList>
            <person name="Hensen N."/>
            <person name="Bonometti L."/>
            <person name="Westerberg I."/>
            <person name="Brannstrom I.O."/>
            <person name="Guillou S."/>
            <person name="Cros-Aarteil S."/>
            <person name="Calhoun S."/>
            <person name="Haridas S."/>
            <person name="Kuo A."/>
            <person name="Mondo S."/>
            <person name="Pangilinan J."/>
            <person name="Riley R."/>
            <person name="LaButti K."/>
            <person name="Andreopoulos B."/>
            <person name="Lipzen A."/>
            <person name="Chen C."/>
            <person name="Yan M."/>
            <person name="Daum C."/>
            <person name="Ng V."/>
            <person name="Clum A."/>
            <person name="Steindorff A."/>
            <person name="Ohm R.A."/>
            <person name="Martin F."/>
            <person name="Silar P."/>
            <person name="Natvig D.O."/>
            <person name="Lalanne C."/>
            <person name="Gautier V."/>
            <person name="Ament-Velasquez S.L."/>
            <person name="Kruys A."/>
            <person name="Hutchinson M.I."/>
            <person name="Powell A.J."/>
            <person name="Barry K."/>
            <person name="Miller A.N."/>
            <person name="Grigoriev I.V."/>
            <person name="Debuchy R."/>
            <person name="Gladieux P."/>
            <person name="Hiltunen Thoren M."/>
            <person name="Johannesson H."/>
        </authorList>
    </citation>
    <scope>NUCLEOTIDE SEQUENCE</scope>
    <source>
        <strain evidence="4">SMH4131-1</strain>
    </source>
</reference>
<comment type="caution">
    <text evidence="4">The sequence shown here is derived from an EMBL/GenBank/DDBJ whole genome shotgun (WGS) entry which is preliminary data.</text>
</comment>
<dbReference type="Proteomes" id="UP001286456">
    <property type="component" value="Unassembled WGS sequence"/>
</dbReference>
<name>A0AAE0I6U1_9PEZI</name>
<dbReference type="InterPro" id="IPR001509">
    <property type="entry name" value="Epimerase_deHydtase"/>
</dbReference>